<dbReference type="EMBL" id="DYDO01000001">
    <property type="protein sequence ID" value="DBA34361.1"/>
    <property type="molecule type" value="Genomic_DNA"/>
</dbReference>
<dbReference type="AlphaFoldDB" id="A0AAV3AZC6"/>
<feature type="region of interest" description="Disordered" evidence="1">
    <location>
        <begin position="1"/>
        <end position="29"/>
    </location>
</feature>
<proteinExistence type="predicted"/>
<dbReference type="PANTHER" id="PTHR35258">
    <property type="entry name" value="SPERMATOGENESIS-ASSOCIATED PROTEIN 22"/>
    <property type="match status" value="1"/>
</dbReference>
<dbReference type="GO" id="GO:0007129">
    <property type="term" value="P:homologous chromosome pairing at meiosis"/>
    <property type="evidence" value="ECO:0007669"/>
    <property type="project" value="InterPro"/>
</dbReference>
<evidence type="ECO:0000313" key="2">
    <source>
        <dbReference type="EMBL" id="DBA34361.1"/>
    </source>
</evidence>
<organism evidence="2 3">
    <name type="scientific">Pyxicephalus adspersus</name>
    <name type="common">African bullfrog</name>
    <dbReference type="NCBI Taxonomy" id="30357"/>
    <lineage>
        <taxon>Eukaryota</taxon>
        <taxon>Metazoa</taxon>
        <taxon>Chordata</taxon>
        <taxon>Craniata</taxon>
        <taxon>Vertebrata</taxon>
        <taxon>Euteleostomi</taxon>
        <taxon>Amphibia</taxon>
        <taxon>Batrachia</taxon>
        <taxon>Anura</taxon>
        <taxon>Neobatrachia</taxon>
        <taxon>Ranoidea</taxon>
        <taxon>Pyxicephalidae</taxon>
        <taxon>Pyxicephalinae</taxon>
        <taxon>Pyxicephalus</taxon>
    </lineage>
</organism>
<protein>
    <recommendedName>
        <fullName evidence="4">Spermatogenesis-associated protein 22</fullName>
    </recommendedName>
</protein>
<dbReference type="InterPro" id="IPR033536">
    <property type="entry name" value="Spata22"/>
</dbReference>
<sequence>MSGKEKLCGGRAAMSRDPGGGGEGEGNMKRRLPAACLPVPIFNQKKRNRQPLTSVPQKNEGFGFAPESFEFSSMATGDSDSTWTSKTYPANNAAKTVDCSLQVPRPSLHAPFNQQYKPNSPGMSSFWFGDENVSHTSKDLNLYRKRNCGQMQMSDSSKARVNNNDYAPPVYSPHQLSKQTYTSSSKRLQYSFVAPSRSKDLKGYKMRKDDEFDDMPEEEMVQALPLNQITLKEKRITLRVITVSIESMKHWNQYTDQTPLLFELLAVLDSAVTSGSHGSKLFILRDGKNHVQCVFYEIDRELPRLIRGRVHRVMGNYDKVRNQLKCVSVRPATAAEQQTFTEFVTAASIEMEEYVKKMNKM</sequence>
<evidence type="ECO:0000313" key="3">
    <source>
        <dbReference type="Proteomes" id="UP001181693"/>
    </source>
</evidence>
<reference evidence="2" key="1">
    <citation type="thesis" date="2020" institute="ProQuest LLC" country="789 East Eisenhower Parkway, Ann Arbor, MI, USA">
        <title>Comparative Genomics and Chromosome Evolution.</title>
        <authorList>
            <person name="Mudd A.B."/>
        </authorList>
    </citation>
    <scope>NUCLEOTIDE SEQUENCE</scope>
    <source>
        <strain evidence="2">1538</strain>
        <tissue evidence="2">Blood</tissue>
    </source>
</reference>
<accession>A0AAV3AZC6</accession>
<evidence type="ECO:0000256" key="1">
    <source>
        <dbReference type="SAM" id="MobiDB-lite"/>
    </source>
</evidence>
<evidence type="ECO:0008006" key="4">
    <source>
        <dbReference type="Google" id="ProtNLM"/>
    </source>
</evidence>
<dbReference type="GO" id="GO:0007276">
    <property type="term" value="P:gamete generation"/>
    <property type="evidence" value="ECO:0007669"/>
    <property type="project" value="InterPro"/>
</dbReference>
<dbReference type="GO" id="GO:0000711">
    <property type="term" value="P:meiotic DNA repair synthesis"/>
    <property type="evidence" value="ECO:0007669"/>
    <property type="project" value="InterPro"/>
</dbReference>
<comment type="caution">
    <text evidence="2">The sequence shown here is derived from an EMBL/GenBank/DDBJ whole genome shotgun (WGS) entry which is preliminary data.</text>
</comment>
<keyword evidence="3" id="KW-1185">Reference proteome</keyword>
<name>A0AAV3AZC6_PYXAD</name>
<dbReference type="GO" id="GO:0051445">
    <property type="term" value="P:regulation of meiotic cell cycle"/>
    <property type="evidence" value="ECO:0007669"/>
    <property type="project" value="TreeGrafter"/>
</dbReference>
<dbReference type="Proteomes" id="UP001181693">
    <property type="component" value="Unassembled WGS sequence"/>
</dbReference>
<feature type="region of interest" description="Disordered" evidence="1">
    <location>
        <begin position="43"/>
        <end position="63"/>
    </location>
</feature>
<gene>
    <name evidence="2" type="ORF">GDO54_001928</name>
</gene>
<dbReference type="PANTHER" id="PTHR35258:SF1">
    <property type="entry name" value="SPERMATOGENESIS-ASSOCIATED PROTEIN 22"/>
    <property type="match status" value="1"/>
</dbReference>